<feature type="non-terminal residue" evidence="2">
    <location>
        <position position="140"/>
    </location>
</feature>
<dbReference type="GO" id="GO:0006352">
    <property type="term" value="P:DNA-templated transcription initiation"/>
    <property type="evidence" value="ECO:0007669"/>
    <property type="project" value="InterPro"/>
</dbReference>
<name>A0A0F9FG45_9ZZZZ</name>
<dbReference type="InterPro" id="IPR007627">
    <property type="entry name" value="RNA_pol_sigma70_r2"/>
</dbReference>
<protein>
    <recommendedName>
        <fullName evidence="1">RNA polymerase sigma-70 region 2 domain-containing protein</fullName>
    </recommendedName>
</protein>
<gene>
    <name evidence="2" type="ORF">LCGC14_2308820</name>
</gene>
<dbReference type="EMBL" id="LAZR01032720">
    <property type="protein sequence ID" value="KKL50107.1"/>
    <property type="molecule type" value="Genomic_DNA"/>
</dbReference>
<dbReference type="AlphaFoldDB" id="A0A0F9FG45"/>
<feature type="domain" description="RNA polymerase sigma-70 region 2" evidence="1">
    <location>
        <begin position="84"/>
        <end position="139"/>
    </location>
</feature>
<evidence type="ECO:0000259" key="1">
    <source>
        <dbReference type="Pfam" id="PF04542"/>
    </source>
</evidence>
<dbReference type="Pfam" id="PF04542">
    <property type="entry name" value="Sigma70_r2"/>
    <property type="match status" value="1"/>
</dbReference>
<proteinExistence type="predicted"/>
<organism evidence="2">
    <name type="scientific">marine sediment metagenome</name>
    <dbReference type="NCBI Taxonomy" id="412755"/>
    <lineage>
        <taxon>unclassified sequences</taxon>
        <taxon>metagenomes</taxon>
        <taxon>ecological metagenomes</taxon>
    </lineage>
</organism>
<dbReference type="GO" id="GO:0003700">
    <property type="term" value="F:DNA-binding transcription factor activity"/>
    <property type="evidence" value="ECO:0007669"/>
    <property type="project" value="InterPro"/>
</dbReference>
<evidence type="ECO:0000313" key="2">
    <source>
        <dbReference type="EMBL" id="KKL50107.1"/>
    </source>
</evidence>
<comment type="caution">
    <text evidence="2">The sequence shown here is derived from an EMBL/GenBank/DDBJ whole genome shotgun (WGS) entry which is preliminary data.</text>
</comment>
<reference evidence="2" key="1">
    <citation type="journal article" date="2015" name="Nature">
        <title>Complex archaea that bridge the gap between prokaryotes and eukaryotes.</title>
        <authorList>
            <person name="Spang A."/>
            <person name="Saw J.H."/>
            <person name="Jorgensen S.L."/>
            <person name="Zaremba-Niedzwiedzka K."/>
            <person name="Martijn J."/>
            <person name="Lind A.E."/>
            <person name="van Eijk R."/>
            <person name="Schleper C."/>
            <person name="Guy L."/>
            <person name="Ettema T.J."/>
        </authorList>
    </citation>
    <scope>NUCLEOTIDE SEQUENCE</scope>
</reference>
<dbReference type="SUPFAM" id="SSF88946">
    <property type="entry name" value="Sigma2 domain of RNA polymerase sigma factors"/>
    <property type="match status" value="1"/>
</dbReference>
<dbReference type="InterPro" id="IPR013325">
    <property type="entry name" value="RNA_pol_sigma_r2"/>
</dbReference>
<dbReference type="Gene3D" id="1.20.120.1810">
    <property type="match status" value="1"/>
</dbReference>
<accession>A0A0F9FG45</accession>
<sequence length="140" mass="16412">MYKFNKGQNHDFAGKTAAKRYLEPIGLNERSIPHHFADTPIPFKQEQDYFKALHYVRYRLDKEIQNHGKVDYWGQLCNVLRNRMITSYMPLIHDCIQKTPIRIGDYDEMVSIGSEALISASEAFDPWRGFKFSTYACRSI</sequence>